<name>A0A1K2IMN7_9FLAO</name>
<keyword evidence="1" id="KW-1133">Transmembrane helix</keyword>
<feature type="transmembrane region" description="Helical" evidence="1">
    <location>
        <begin position="175"/>
        <end position="194"/>
    </location>
</feature>
<feature type="transmembrane region" description="Helical" evidence="1">
    <location>
        <begin position="433"/>
        <end position="454"/>
    </location>
</feature>
<dbReference type="STRING" id="1612149.SAMN05216324_105192"/>
<keyword evidence="1" id="KW-0812">Transmembrane</keyword>
<accession>A0A1K2IMN7</accession>
<feature type="transmembrane region" description="Helical" evidence="1">
    <location>
        <begin position="324"/>
        <end position="354"/>
    </location>
</feature>
<evidence type="ECO:0000313" key="3">
    <source>
        <dbReference type="Proteomes" id="UP000182034"/>
    </source>
</evidence>
<dbReference type="RefSeq" id="WP_139255443.1">
    <property type="nucleotide sequence ID" value="NZ_FPKW01000005.1"/>
</dbReference>
<feature type="transmembrane region" description="Helical" evidence="1">
    <location>
        <begin position="20"/>
        <end position="37"/>
    </location>
</feature>
<organism evidence="2 3">
    <name type="scientific">Chryseobacterium limigenitum</name>
    <dbReference type="NCBI Taxonomy" id="1612149"/>
    <lineage>
        <taxon>Bacteria</taxon>
        <taxon>Pseudomonadati</taxon>
        <taxon>Bacteroidota</taxon>
        <taxon>Flavobacteriia</taxon>
        <taxon>Flavobacteriales</taxon>
        <taxon>Weeksellaceae</taxon>
        <taxon>Chryseobacterium group</taxon>
        <taxon>Chryseobacterium</taxon>
    </lineage>
</organism>
<feature type="transmembrane region" description="Helical" evidence="1">
    <location>
        <begin position="374"/>
        <end position="396"/>
    </location>
</feature>
<keyword evidence="1" id="KW-0472">Membrane</keyword>
<dbReference type="EMBL" id="FPKW01000005">
    <property type="protein sequence ID" value="SFZ93697.1"/>
    <property type="molecule type" value="Genomic_DNA"/>
</dbReference>
<protein>
    <submittedName>
        <fullName evidence="2">Uncharacterized protein</fullName>
    </submittedName>
</protein>
<feature type="transmembrane region" description="Helical" evidence="1">
    <location>
        <begin position="245"/>
        <end position="262"/>
    </location>
</feature>
<dbReference type="Proteomes" id="UP000182034">
    <property type="component" value="Unassembled WGS sequence"/>
</dbReference>
<feature type="transmembrane region" description="Helical" evidence="1">
    <location>
        <begin position="146"/>
        <end position="168"/>
    </location>
</feature>
<dbReference type="AlphaFoldDB" id="A0A1K2IMN7"/>
<keyword evidence="3" id="KW-1185">Reference proteome</keyword>
<gene>
    <name evidence="2" type="ORF">SAMN05216324_105192</name>
</gene>
<evidence type="ECO:0000256" key="1">
    <source>
        <dbReference type="SAM" id="Phobius"/>
    </source>
</evidence>
<feature type="transmembrane region" description="Helical" evidence="1">
    <location>
        <begin position="57"/>
        <end position="79"/>
    </location>
</feature>
<sequence length="457" mass="53322">MKALPLISLYNLKLFFKHTYFKYILVIIMILGFFIIPNPKSDYVTFTVGNYTGGLNLVWISNLTPVYINAIFSLLAIFISQNLKKREFNNNTYVNFRLSVKSNFQLLMYKAVSLFFYLTILAFILEIIILVINYQSYNLALYLIPFLYFTVPYLFFLASVCVLIDYLVDLKFLKYILYFVFMIFIYNNNIRHILDITGIQELMNNFSHVEVKHKDSFILGKIKYKDVQYVNFENFITPKSWLSKFYLFPISLIIVLLGSFLFRRYSVVKKTDQNSATAKKEADMSAVKERTYHPIASVSTFNFISLLKAEFFLLSNSISKNLKLIALVLWILAFFAHGEIKTLIIAAVFITLLPLNQNYLAGKYTNNTFYAEKISGYSSLMFILSKFLLFLVYVVVVSPVLDYTSLEISLFIIFKLLFLFLFQLAYVTFVKDYLLVEIILIIIFSSYFSGVPVYQIF</sequence>
<evidence type="ECO:0000313" key="2">
    <source>
        <dbReference type="EMBL" id="SFZ93697.1"/>
    </source>
</evidence>
<reference evidence="3" key="1">
    <citation type="submission" date="2016-10" db="EMBL/GenBank/DDBJ databases">
        <authorList>
            <person name="Varghese N."/>
            <person name="Submissions S."/>
        </authorList>
    </citation>
    <scope>NUCLEOTIDE SEQUENCE [LARGE SCALE GENOMIC DNA]</scope>
    <source>
        <strain evidence="3">SUR2</strain>
    </source>
</reference>
<feature type="transmembrane region" description="Helical" evidence="1">
    <location>
        <begin position="114"/>
        <end position="134"/>
    </location>
</feature>
<feature type="transmembrane region" description="Helical" evidence="1">
    <location>
        <begin position="408"/>
        <end position="427"/>
    </location>
</feature>
<proteinExistence type="predicted"/>
<dbReference type="OrthoDB" id="1242994at2"/>